<dbReference type="PROSITE" id="PS50211">
    <property type="entry name" value="DENN"/>
    <property type="match status" value="1"/>
</dbReference>
<keyword evidence="3" id="KW-1185">Reference proteome</keyword>
<proteinExistence type="predicted"/>
<accession>A0A3P7NZ15</accession>
<dbReference type="PANTHER" id="PTHR46070:SF1">
    <property type="entry name" value="PINSTRIPE, ISOFORM A"/>
    <property type="match status" value="1"/>
</dbReference>
<evidence type="ECO:0000313" key="2">
    <source>
        <dbReference type="EMBL" id="VDN10826.1"/>
    </source>
</evidence>
<dbReference type="OrthoDB" id="6019893at2759"/>
<evidence type="ECO:0000259" key="1">
    <source>
        <dbReference type="PROSITE" id="PS50211"/>
    </source>
</evidence>
<dbReference type="GO" id="GO:0005085">
    <property type="term" value="F:guanyl-nucleotide exchange factor activity"/>
    <property type="evidence" value="ECO:0007669"/>
    <property type="project" value="InterPro"/>
</dbReference>
<dbReference type="PANTHER" id="PTHR46070">
    <property type="entry name" value="PINSTRIPE, ISOFORM A"/>
    <property type="match status" value="1"/>
</dbReference>
<dbReference type="InterPro" id="IPR047278">
    <property type="entry name" value="DEN5A/B"/>
</dbReference>
<dbReference type="EMBL" id="UYRU01050070">
    <property type="protein sequence ID" value="VDN10826.1"/>
    <property type="molecule type" value="Genomic_DNA"/>
</dbReference>
<protein>
    <recommendedName>
        <fullName evidence="1">UDENN domain-containing protein</fullName>
    </recommendedName>
</protein>
<sequence>MASLVDYFFTAGLDTEMELEPHFPAKPATEDPQPSTNGPYKCRILQHFPENCRGFSFSKEATAMLVMPNGLHFFTQAHPLMRQARPPFRHSFIITREDGKRVYGFALLFPEEVTHPGVKAALKLLETSRVFRNKAASLSSTASPGAQPNPIRTESASTFRLSSCDQIFSMKAIGVLSRWPFAHGLFGWLEDLWSLIFFRSPHLPPDVTVESFVYNILFEAGLGSPGQCLVVQGPNTQHFCFQPGKPHCLPVLKLGMTLG</sequence>
<dbReference type="AlphaFoldDB" id="A0A3P7NZ15"/>
<dbReference type="InterPro" id="IPR005113">
    <property type="entry name" value="uDENN_dom"/>
</dbReference>
<dbReference type="GO" id="GO:0031267">
    <property type="term" value="F:small GTPase binding"/>
    <property type="evidence" value="ECO:0007669"/>
    <property type="project" value="InterPro"/>
</dbReference>
<organism evidence="2 3">
    <name type="scientific">Dibothriocephalus latus</name>
    <name type="common">Fish tapeworm</name>
    <name type="synonym">Diphyllobothrium latum</name>
    <dbReference type="NCBI Taxonomy" id="60516"/>
    <lineage>
        <taxon>Eukaryota</taxon>
        <taxon>Metazoa</taxon>
        <taxon>Spiralia</taxon>
        <taxon>Lophotrochozoa</taxon>
        <taxon>Platyhelminthes</taxon>
        <taxon>Cestoda</taxon>
        <taxon>Eucestoda</taxon>
        <taxon>Diphyllobothriidea</taxon>
        <taxon>Diphyllobothriidae</taxon>
        <taxon>Dibothriocephalus</taxon>
    </lineage>
</organism>
<dbReference type="InterPro" id="IPR037516">
    <property type="entry name" value="Tripartite_DENN"/>
</dbReference>
<feature type="domain" description="UDENN" evidence="1">
    <location>
        <begin position="25"/>
        <end position="259"/>
    </location>
</feature>
<dbReference type="Proteomes" id="UP000281553">
    <property type="component" value="Unassembled WGS sequence"/>
</dbReference>
<gene>
    <name evidence="2" type="ORF">DILT_LOCUS6657</name>
</gene>
<dbReference type="Pfam" id="PF03456">
    <property type="entry name" value="uDENN"/>
    <property type="match status" value="1"/>
</dbReference>
<evidence type="ECO:0000313" key="3">
    <source>
        <dbReference type="Proteomes" id="UP000281553"/>
    </source>
</evidence>
<dbReference type="SMART" id="SM00800">
    <property type="entry name" value="uDENN"/>
    <property type="match status" value="1"/>
</dbReference>
<name>A0A3P7NZ15_DIBLA</name>
<reference evidence="2 3" key="1">
    <citation type="submission" date="2018-11" db="EMBL/GenBank/DDBJ databases">
        <authorList>
            <consortium name="Pathogen Informatics"/>
        </authorList>
    </citation>
    <scope>NUCLEOTIDE SEQUENCE [LARGE SCALE GENOMIC DNA]</scope>
</reference>